<evidence type="ECO:0000256" key="2">
    <source>
        <dbReference type="ARBA" id="ARBA00006706"/>
    </source>
</evidence>
<proteinExistence type="inferred from homology"/>
<accession>A0A5D4JJ38</accession>
<comment type="similarity">
    <text evidence="2 6">Belongs to the FPP/GGPP synthase family.</text>
</comment>
<dbReference type="InterPro" id="IPR008949">
    <property type="entry name" value="Isoprenoid_synthase_dom_sf"/>
</dbReference>
<dbReference type="InterPro" id="IPR000092">
    <property type="entry name" value="Polyprenyl_synt"/>
</dbReference>
<protein>
    <submittedName>
        <fullName evidence="7">Polyprenyl synthetase family protein</fullName>
    </submittedName>
</protein>
<organism evidence="7 8">
    <name type="scientific">Streptomyces parvus</name>
    <dbReference type="NCBI Taxonomy" id="66428"/>
    <lineage>
        <taxon>Bacteria</taxon>
        <taxon>Bacillati</taxon>
        <taxon>Actinomycetota</taxon>
        <taxon>Actinomycetes</taxon>
        <taxon>Kitasatosporales</taxon>
        <taxon>Streptomycetaceae</taxon>
        <taxon>Streptomyces</taxon>
    </lineage>
</organism>
<gene>
    <name evidence="7" type="ORF">FY004_07010</name>
</gene>
<dbReference type="PROSITE" id="PS00723">
    <property type="entry name" value="POLYPRENYL_SYNTHASE_1"/>
    <property type="match status" value="1"/>
</dbReference>
<keyword evidence="4" id="KW-0479">Metal-binding</keyword>
<evidence type="ECO:0000256" key="1">
    <source>
        <dbReference type="ARBA" id="ARBA00001946"/>
    </source>
</evidence>
<comment type="caution">
    <text evidence="7">The sequence shown here is derived from an EMBL/GenBank/DDBJ whole genome shotgun (WGS) entry which is preliminary data.</text>
</comment>
<sequence length="354" mass="38100">MECALDRYLEQRLSEAEELDPQFARDVAERVQSFALRGGKRLRAQFAWWGWRAGGGDATGTGVQSTLRLGAALELIQTCALIHDDVMDGSSVRRGAPSLHVDFATDHLRSGLRGDHVAYGQASAILAGDLALAWADDLVAEIEAGAPTRQRILGLWRSMRAEMVAGQYLDMHAQADASSSEERALRIALLKTSLYTVERPLALGAALAGADGRTISALRSAGRSAGIAFQLRDDLLGVFGDPSATGKPSGEDIRSGKLTYLTATARSLSARSGDTASQQALSEAIGNPDLSEADLHRLRDILKRTGAQDMTEAEIDRLLAHSEEELVRLSLPSPVRRRLSDLMGVSKTTEGKLR</sequence>
<dbReference type="GO" id="GO:0008299">
    <property type="term" value="P:isoprenoid biosynthetic process"/>
    <property type="evidence" value="ECO:0007669"/>
    <property type="project" value="InterPro"/>
</dbReference>
<dbReference type="SFLD" id="SFLDG01017">
    <property type="entry name" value="Polyprenyl_Transferase_Like"/>
    <property type="match status" value="1"/>
</dbReference>
<dbReference type="Gene3D" id="1.10.600.10">
    <property type="entry name" value="Farnesyl Diphosphate Synthase"/>
    <property type="match status" value="1"/>
</dbReference>
<dbReference type="CDD" id="cd00685">
    <property type="entry name" value="Trans_IPPS_HT"/>
    <property type="match status" value="1"/>
</dbReference>
<keyword evidence="3 6" id="KW-0808">Transferase</keyword>
<evidence type="ECO:0000256" key="4">
    <source>
        <dbReference type="ARBA" id="ARBA00022723"/>
    </source>
</evidence>
<dbReference type="Pfam" id="PF00348">
    <property type="entry name" value="polyprenyl_synt"/>
    <property type="match status" value="1"/>
</dbReference>
<dbReference type="SUPFAM" id="SSF48576">
    <property type="entry name" value="Terpenoid synthases"/>
    <property type="match status" value="1"/>
</dbReference>
<dbReference type="PANTHER" id="PTHR12001">
    <property type="entry name" value="GERANYLGERANYL PYROPHOSPHATE SYNTHASE"/>
    <property type="match status" value="1"/>
</dbReference>
<evidence type="ECO:0000256" key="3">
    <source>
        <dbReference type="ARBA" id="ARBA00022679"/>
    </source>
</evidence>
<evidence type="ECO:0000256" key="6">
    <source>
        <dbReference type="RuleBase" id="RU004466"/>
    </source>
</evidence>
<dbReference type="Proteomes" id="UP000323242">
    <property type="component" value="Unassembled WGS sequence"/>
</dbReference>
<dbReference type="AlphaFoldDB" id="A0A5D4JJ38"/>
<keyword evidence="5" id="KW-0460">Magnesium</keyword>
<comment type="cofactor">
    <cofactor evidence="1">
        <name>Mg(2+)</name>
        <dbReference type="ChEBI" id="CHEBI:18420"/>
    </cofactor>
</comment>
<evidence type="ECO:0000256" key="5">
    <source>
        <dbReference type="ARBA" id="ARBA00022842"/>
    </source>
</evidence>
<dbReference type="EMBL" id="VSZQ01000026">
    <property type="protein sequence ID" value="TYR65302.1"/>
    <property type="molecule type" value="Genomic_DNA"/>
</dbReference>
<dbReference type="GO" id="GO:0004659">
    <property type="term" value="F:prenyltransferase activity"/>
    <property type="evidence" value="ECO:0007669"/>
    <property type="project" value="InterPro"/>
</dbReference>
<evidence type="ECO:0000313" key="8">
    <source>
        <dbReference type="Proteomes" id="UP000323242"/>
    </source>
</evidence>
<reference evidence="7 8" key="1">
    <citation type="submission" date="2019-08" db="EMBL/GenBank/DDBJ databases">
        <title>Draft genome for granaticin producer strain Streptomyces parvus C05.</title>
        <authorList>
            <person name="Gonzalez-Pimentel J.L."/>
        </authorList>
    </citation>
    <scope>NUCLEOTIDE SEQUENCE [LARGE SCALE GENOMIC DNA]</scope>
    <source>
        <strain evidence="7 8">C05</strain>
    </source>
</reference>
<keyword evidence="8" id="KW-1185">Reference proteome</keyword>
<dbReference type="GO" id="GO:0046872">
    <property type="term" value="F:metal ion binding"/>
    <property type="evidence" value="ECO:0007669"/>
    <property type="project" value="UniProtKB-KW"/>
</dbReference>
<dbReference type="InterPro" id="IPR033749">
    <property type="entry name" value="Polyprenyl_synt_CS"/>
</dbReference>
<name>A0A5D4JJ38_9ACTN</name>
<dbReference type="SFLD" id="SFLDS00005">
    <property type="entry name" value="Isoprenoid_Synthase_Type_I"/>
    <property type="match status" value="1"/>
</dbReference>
<evidence type="ECO:0000313" key="7">
    <source>
        <dbReference type="EMBL" id="TYR65302.1"/>
    </source>
</evidence>
<dbReference type="PANTHER" id="PTHR12001:SF85">
    <property type="entry name" value="SHORT CHAIN ISOPRENYL DIPHOSPHATE SYNTHASE"/>
    <property type="match status" value="1"/>
</dbReference>